<dbReference type="GO" id="GO:0008410">
    <property type="term" value="F:CoA-transferase activity"/>
    <property type="evidence" value="ECO:0007669"/>
    <property type="project" value="InterPro"/>
</dbReference>
<proteinExistence type="inferred from homology"/>
<dbReference type="InterPro" id="IPR004165">
    <property type="entry name" value="CoA_trans_fam_I"/>
</dbReference>
<gene>
    <name evidence="3" type="ORF">AS888_11530</name>
</gene>
<dbReference type="AlphaFoldDB" id="A0A125QQW9"/>
<dbReference type="InterPro" id="IPR004164">
    <property type="entry name" value="CoA_transf_AS"/>
</dbReference>
<dbReference type="PANTHER" id="PTHR13707:SF60">
    <property type="entry name" value="ACETATE COA-TRANSFERASE SUBUNIT ALPHA"/>
    <property type="match status" value="1"/>
</dbReference>
<dbReference type="RefSeq" id="WP_061144721.1">
    <property type="nucleotide sequence ID" value="NZ_LNNH01000059.1"/>
</dbReference>
<evidence type="ECO:0000256" key="1">
    <source>
        <dbReference type="ARBA" id="ARBA00007047"/>
    </source>
</evidence>
<dbReference type="InterPro" id="IPR012791">
    <property type="entry name" value="3-oxoacid_CoA-transf_B"/>
</dbReference>
<protein>
    <submittedName>
        <fullName evidence="3">3-oxoadipate CoA-transferase</fullName>
    </submittedName>
</protein>
<dbReference type="SUPFAM" id="SSF100950">
    <property type="entry name" value="NagB/RpiA/CoA transferase-like"/>
    <property type="match status" value="1"/>
</dbReference>
<keyword evidence="2 3" id="KW-0808">Transferase</keyword>
<dbReference type="Gene3D" id="3.40.1080.10">
    <property type="entry name" value="Glutaconate Coenzyme A-transferase"/>
    <property type="match status" value="1"/>
</dbReference>
<dbReference type="Pfam" id="PF01144">
    <property type="entry name" value="CoA_trans"/>
    <property type="match status" value="1"/>
</dbReference>
<sequence length="230" mass="24873">MSEDKREIGWTKLELASRVALDLEDGWFVNLGIGLPTLVADVIPEGREIILHSENGLLGLGPKPEPGEEDMDLVNAGKEPITLKPGGSFFSQSESFAMIRGGHLDAAVLGAFQVSMHGDLASWKLPDAPLGRVGGAMDLTVGSKRVFLCMQHMSKGVPKIVEECSYPLTAPRCVNRIYTNLAVIDVTEDGLFVHELAPGVTFEHVQDCTAAPLKIRASSHVKAEFLEVKK</sequence>
<keyword evidence="4" id="KW-1185">Reference proteome</keyword>
<reference evidence="3 4" key="1">
    <citation type="submission" date="2015-11" db="EMBL/GenBank/DDBJ databases">
        <title>Genome Sequence of Bacillus simplex strain VanAntwerpen2.</title>
        <authorList>
            <person name="Couger M.B."/>
        </authorList>
    </citation>
    <scope>NUCLEOTIDE SEQUENCE [LARGE SCALE GENOMIC DNA]</scope>
    <source>
        <strain evidence="3 4">VanAntwerpen02</strain>
    </source>
</reference>
<dbReference type="PROSITE" id="PS01274">
    <property type="entry name" value="COA_TRANSF_2"/>
    <property type="match status" value="1"/>
</dbReference>
<dbReference type="Proteomes" id="UP000064189">
    <property type="component" value="Unassembled WGS sequence"/>
</dbReference>
<evidence type="ECO:0000313" key="3">
    <source>
        <dbReference type="EMBL" id="KWW11029.1"/>
    </source>
</evidence>
<evidence type="ECO:0000313" key="4">
    <source>
        <dbReference type="Proteomes" id="UP000064189"/>
    </source>
</evidence>
<dbReference type="SMART" id="SM00882">
    <property type="entry name" value="CoA_trans"/>
    <property type="match status" value="1"/>
</dbReference>
<dbReference type="EMBL" id="LNNH01000059">
    <property type="protein sequence ID" value="KWW11029.1"/>
    <property type="molecule type" value="Genomic_DNA"/>
</dbReference>
<accession>A0A125QQW9</accession>
<comment type="caution">
    <text evidence="3">The sequence shown here is derived from an EMBL/GenBank/DDBJ whole genome shotgun (WGS) entry which is preliminary data.</text>
</comment>
<dbReference type="PANTHER" id="PTHR13707">
    <property type="entry name" value="KETOACID-COENZYME A TRANSFERASE"/>
    <property type="match status" value="1"/>
</dbReference>
<evidence type="ECO:0000256" key="2">
    <source>
        <dbReference type="ARBA" id="ARBA00022679"/>
    </source>
</evidence>
<comment type="similarity">
    <text evidence="1">Belongs to the 3-oxoacid CoA-transferase subunit B family.</text>
</comment>
<organism evidence="3 4">
    <name type="scientific">Peribacillus simplex</name>
    <dbReference type="NCBI Taxonomy" id="1478"/>
    <lineage>
        <taxon>Bacteria</taxon>
        <taxon>Bacillati</taxon>
        <taxon>Bacillota</taxon>
        <taxon>Bacilli</taxon>
        <taxon>Bacillales</taxon>
        <taxon>Bacillaceae</taxon>
        <taxon>Peribacillus</taxon>
    </lineage>
</organism>
<dbReference type="InterPro" id="IPR037171">
    <property type="entry name" value="NagB/RpiA_transferase-like"/>
</dbReference>
<name>A0A125QQW9_9BACI</name>
<dbReference type="NCBIfam" id="TIGR02428">
    <property type="entry name" value="pcaJ_scoB_fam"/>
    <property type="match status" value="1"/>
</dbReference>